<sequence length="50" mass="5658">MSHGTESNRTRDSLPDEVQDKSRHTGNQVTERPSPFGSTADETTRLRESR</sequence>
<feature type="compositionally biased region" description="Polar residues" evidence="1">
    <location>
        <begin position="25"/>
        <end position="41"/>
    </location>
</feature>
<accession>W3WKQ1</accession>
<protein>
    <submittedName>
        <fullName evidence="2">Uncharacterized protein</fullName>
    </submittedName>
</protein>
<evidence type="ECO:0000313" key="3">
    <source>
        <dbReference type="Proteomes" id="UP000030651"/>
    </source>
</evidence>
<dbReference type="GeneID" id="19279342"/>
<keyword evidence="3" id="KW-1185">Reference proteome</keyword>
<name>W3WKQ1_PESFW</name>
<evidence type="ECO:0000313" key="2">
    <source>
        <dbReference type="EMBL" id="ETS74463.1"/>
    </source>
</evidence>
<proteinExistence type="predicted"/>
<reference evidence="3" key="1">
    <citation type="journal article" date="2015" name="BMC Genomics">
        <title>Genomic and transcriptomic analysis of the endophytic fungus Pestalotiopsis fici reveals its lifestyle and high potential for synthesis of natural products.</title>
        <authorList>
            <person name="Wang X."/>
            <person name="Zhang X."/>
            <person name="Liu L."/>
            <person name="Xiang M."/>
            <person name="Wang W."/>
            <person name="Sun X."/>
            <person name="Che Y."/>
            <person name="Guo L."/>
            <person name="Liu G."/>
            <person name="Guo L."/>
            <person name="Wang C."/>
            <person name="Yin W.B."/>
            <person name="Stadler M."/>
            <person name="Zhang X."/>
            <person name="Liu X."/>
        </authorList>
    </citation>
    <scope>NUCLEOTIDE SEQUENCE [LARGE SCALE GENOMIC DNA]</scope>
    <source>
        <strain evidence="3">W106-1 / CGMCC3.15140</strain>
    </source>
</reference>
<dbReference type="EMBL" id="KI912120">
    <property type="protein sequence ID" value="ETS74463.1"/>
    <property type="molecule type" value="Genomic_DNA"/>
</dbReference>
<evidence type="ECO:0000256" key="1">
    <source>
        <dbReference type="SAM" id="MobiDB-lite"/>
    </source>
</evidence>
<organism evidence="2 3">
    <name type="scientific">Pestalotiopsis fici (strain W106-1 / CGMCC3.15140)</name>
    <dbReference type="NCBI Taxonomy" id="1229662"/>
    <lineage>
        <taxon>Eukaryota</taxon>
        <taxon>Fungi</taxon>
        <taxon>Dikarya</taxon>
        <taxon>Ascomycota</taxon>
        <taxon>Pezizomycotina</taxon>
        <taxon>Sordariomycetes</taxon>
        <taxon>Xylariomycetidae</taxon>
        <taxon>Amphisphaeriales</taxon>
        <taxon>Sporocadaceae</taxon>
        <taxon>Pestalotiopsis</taxon>
    </lineage>
</organism>
<dbReference type="KEGG" id="pfy:PFICI_14329"/>
<dbReference type="Proteomes" id="UP000030651">
    <property type="component" value="Unassembled WGS sequence"/>
</dbReference>
<dbReference type="AlphaFoldDB" id="W3WKQ1"/>
<dbReference type="HOGENOM" id="CLU_3125574_0_0_1"/>
<dbReference type="RefSeq" id="XP_007841101.1">
    <property type="nucleotide sequence ID" value="XM_007842910.1"/>
</dbReference>
<dbReference type="InParanoid" id="W3WKQ1"/>
<feature type="compositionally biased region" description="Basic and acidic residues" evidence="1">
    <location>
        <begin position="1"/>
        <end position="23"/>
    </location>
</feature>
<feature type="region of interest" description="Disordered" evidence="1">
    <location>
        <begin position="1"/>
        <end position="50"/>
    </location>
</feature>
<gene>
    <name evidence="2" type="ORF">PFICI_14329</name>
</gene>